<keyword evidence="1" id="KW-0472">Membrane</keyword>
<dbReference type="EMBL" id="MDGQ01000003">
    <property type="protein sequence ID" value="OEK06230.1"/>
    <property type="molecule type" value="Genomic_DNA"/>
</dbReference>
<dbReference type="Gene3D" id="3.55.50.30">
    <property type="match status" value="1"/>
</dbReference>
<dbReference type="Proteomes" id="UP000095552">
    <property type="component" value="Unassembled WGS sequence"/>
</dbReference>
<evidence type="ECO:0000256" key="1">
    <source>
        <dbReference type="SAM" id="Phobius"/>
    </source>
</evidence>
<reference evidence="4 5" key="1">
    <citation type="submission" date="2016-08" db="EMBL/GenBank/DDBJ databases">
        <title>Draft genome of Fabibacter sp. strain SK-8.</title>
        <authorList>
            <person name="Wong S.-K."/>
            <person name="Hamasaki K."/>
            <person name="Yoshizawa S."/>
        </authorList>
    </citation>
    <scope>NUCLEOTIDE SEQUENCE [LARGE SCALE GENOMIC DNA]</scope>
    <source>
        <strain evidence="4 5">SK-8</strain>
    </source>
</reference>
<protein>
    <recommendedName>
        <fullName evidence="6">FecR protein domain-containing protein</fullName>
    </recommendedName>
</protein>
<dbReference type="GO" id="GO:0016989">
    <property type="term" value="F:sigma factor antagonist activity"/>
    <property type="evidence" value="ECO:0007669"/>
    <property type="project" value="TreeGrafter"/>
</dbReference>
<dbReference type="InterPro" id="IPR032508">
    <property type="entry name" value="FecR_C"/>
</dbReference>
<evidence type="ECO:0000259" key="2">
    <source>
        <dbReference type="Pfam" id="PF04773"/>
    </source>
</evidence>
<evidence type="ECO:0000259" key="3">
    <source>
        <dbReference type="Pfam" id="PF16344"/>
    </source>
</evidence>
<dbReference type="PANTHER" id="PTHR30273:SF2">
    <property type="entry name" value="PROTEIN FECR"/>
    <property type="match status" value="1"/>
</dbReference>
<dbReference type="AlphaFoldDB" id="A0A1E5T4C4"/>
<dbReference type="InterPro" id="IPR012373">
    <property type="entry name" value="Ferrdict_sens_TM"/>
</dbReference>
<evidence type="ECO:0000313" key="4">
    <source>
        <dbReference type="EMBL" id="OEK06230.1"/>
    </source>
</evidence>
<gene>
    <name evidence="4" type="ORF">BFP71_00720</name>
</gene>
<organism evidence="4 5">
    <name type="scientific">Roseivirga misakiensis</name>
    <dbReference type="NCBI Taxonomy" id="1563681"/>
    <lineage>
        <taxon>Bacteria</taxon>
        <taxon>Pseudomonadati</taxon>
        <taxon>Bacteroidota</taxon>
        <taxon>Cytophagia</taxon>
        <taxon>Cytophagales</taxon>
        <taxon>Roseivirgaceae</taxon>
        <taxon>Roseivirga</taxon>
    </lineage>
</organism>
<dbReference type="PANTHER" id="PTHR30273">
    <property type="entry name" value="PERIPLASMIC SIGNAL SENSOR AND SIGMA FACTOR ACTIVATOR FECR-RELATED"/>
    <property type="match status" value="1"/>
</dbReference>
<dbReference type="InterPro" id="IPR006860">
    <property type="entry name" value="FecR"/>
</dbReference>
<feature type="domain" description="Protein FecR C-terminal" evidence="3">
    <location>
        <begin position="233"/>
        <end position="298"/>
    </location>
</feature>
<dbReference type="STRING" id="1563681.BFP71_00720"/>
<proteinExistence type="predicted"/>
<dbReference type="Gene3D" id="2.60.120.1440">
    <property type="match status" value="1"/>
</dbReference>
<dbReference type="Pfam" id="PF04773">
    <property type="entry name" value="FecR"/>
    <property type="match status" value="1"/>
</dbReference>
<accession>A0A1E5T4C4</accession>
<keyword evidence="1" id="KW-1133">Transmembrane helix</keyword>
<feature type="transmembrane region" description="Helical" evidence="1">
    <location>
        <begin position="73"/>
        <end position="91"/>
    </location>
</feature>
<dbReference type="RefSeq" id="WP_069833542.1">
    <property type="nucleotide sequence ID" value="NZ_MDGQ01000003.1"/>
</dbReference>
<feature type="domain" description="FecR protein" evidence="2">
    <location>
        <begin position="110"/>
        <end position="190"/>
    </location>
</feature>
<dbReference type="Pfam" id="PF16344">
    <property type="entry name" value="FecR_C"/>
    <property type="match status" value="1"/>
</dbReference>
<dbReference type="PIRSF" id="PIRSF018266">
    <property type="entry name" value="FecR"/>
    <property type="match status" value="1"/>
</dbReference>
<keyword evidence="5" id="KW-1185">Reference proteome</keyword>
<keyword evidence="1" id="KW-0812">Transmembrane</keyword>
<sequence>MKEDKIINQWLQEEKAAENFQQLEKAIALSQNLEVPAKKSHNDAWADLLDKINTESSSNERVLVPEKPSYKRILYYAAGLIGIILISYFGLQNTPEPTIYTTALAVTESKLLPDYSEVTLNASSTISLMEANWDQERTLSLSGEAFFEVTPGSKFTILTDLGEISVLGTSFNVYVRENLLRVATFSGKVKVESGENSAILSKGDELTFNSEKQEWVVNKFSENQTATWRSGSFHFESTPLDKVIEALERQFAIEIEIDRDVDQNFYSGYFSKSDLKEALQLVFTPMGMQFKIDGKKVNVY</sequence>
<evidence type="ECO:0000313" key="5">
    <source>
        <dbReference type="Proteomes" id="UP000095552"/>
    </source>
</evidence>
<evidence type="ECO:0008006" key="6">
    <source>
        <dbReference type="Google" id="ProtNLM"/>
    </source>
</evidence>
<comment type="caution">
    <text evidence="4">The sequence shown here is derived from an EMBL/GenBank/DDBJ whole genome shotgun (WGS) entry which is preliminary data.</text>
</comment>
<name>A0A1E5T4C4_9BACT</name>